<comment type="caution">
    <text evidence="1">The sequence shown here is derived from an EMBL/GenBank/DDBJ whole genome shotgun (WGS) entry which is preliminary data.</text>
</comment>
<gene>
    <name evidence="1" type="ORF">SGL43_03525</name>
</gene>
<reference evidence="1" key="1">
    <citation type="submission" date="2022-03" db="EMBL/GenBank/DDBJ databases">
        <authorList>
            <person name="Leyn A S."/>
        </authorList>
    </citation>
    <scope>NUCLEOTIDE SEQUENCE</scope>
    <source>
        <strain evidence="1">Streptomyces globisporus 4-3</strain>
    </source>
</reference>
<keyword evidence="2" id="KW-1185">Reference proteome</keyword>
<organism evidence="1 2">
    <name type="scientific">Streptomyces globisporus</name>
    <dbReference type="NCBI Taxonomy" id="1908"/>
    <lineage>
        <taxon>Bacteria</taxon>
        <taxon>Bacillati</taxon>
        <taxon>Actinomycetota</taxon>
        <taxon>Actinomycetes</taxon>
        <taxon>Kitasatosporales</taxon>
        <taxon>Streptomycetaceae</taxon>
        <taxon>Streptomyces</taxon>
    </lineage>
</organism>
<sequence length="41" mass="4772">MPWFAPFLRRAFFLRRRFEDIEPSLSARCLGADGQAGEVTR</sequence>
<protein>
    <submittedName>
        <fullName evidence="1">Uncharacterized protein</fullName>
    </submittedName>
</protein>
<evidence type="ECO:0000313" key="1">
    <source>
        <dbReference type="EMBL" id="CAH9416500.1"/>
    </source>
</evidence>
<dbReference type="Proteomes" id="UP001154015">
    <property type="component" value="Unassembled WGS sequence"/>
</dbReference>
<proteinExistence type="predicted"/>
<accession>A0ABM9GY25</accession>
<name>A0ABM9GY25_STRGL</name>
<evidence type="ECO:0000313" key="2">
    <source>
        <dbReference type="Proteomes" id="UP001154015"/>
    </source>
</evidence>
<dbReference type="EMBL" id="CAKXYP010000009">
    <property type="protein sequence ID" value="CAH9416500.1"/>
    <property type="molecule type" value="Genomic_DNA"/>
</dbReference>